<evidence type="ECO:0000256" key="4">
    <source>
        <dbReference type="ARBA" id="ARBA00022603"/>
    </source>
</evidence>
<comment type="catalytic activity">
    <reaction evidence="8 9">
        <text>a 6-O-methyl-2'-deoxyguanosine in DNA + L-cysteinyl-[protein] = S-methyl-L-cysteinyl-[protein] + a 2'-deoxyguanosine in DNA</text>
        <dbReference type="Rhea" id="RHEA:24000"/>
        <dbReference type="Rhea" id="RHEA-COMP:10131"/>
        <dbReference type="Rhea" id="RHEA-COMP:10132"/>
        <dbReference type="Rhea" id="RHEA-COMP:11367"/>
        <dbReference type="Rhea" id="RHEA-COMP:11368"/>
        <dbReference type="ChEBI" id="CHEBI:29950"/>
        <dbReference type="ChEBI" id="CHEBI:82612"/>
        <dbReference type="ChEBI" id="CHEBI:85445"/>
        <dbReference type="ChEBI" id="CHEBI:85448"/>
        <dbReference type="EC" id="2.1.1.63"/>
    </reaction>
</comment>
<dbReference type="GO" id="GO:0005737">
    <property type="term" value="C:cytoplasm"/>
    <property type="evidence" value="ECO:0007669"/>
    <property type="project" value="UniProtKB-SubCell"/>
</dbReference>
<dbReference type="SUPFAM" id="SSF46767">
    <property type="entry name" value="Methylated DNA-protein cysteine methyltransferase, C-terminal domain"/>
    <property type="match status" value="1"/>
</dbReference>
<evidence type="ECO:0000313" key="12">
    <source>
        <dbReference type="EMBL" id="SDS75122.1"/>
    </source>
</evidence>
<evidence type="ECO:0000259" key="10">
    <source>
        <dbReference type="Pfam" id="PF01035"/>
    </source>
</evidence>
<name>A0A1H1URI1_9MICO</name>
<dbReference type="InterPro" id="IPR023546">
    <property type="entry name" value="MGMT"/>
</dbReference>
<reference evidence="13" key="1">
    <citation type="submission" date="2016-10" db="EMBL/GenBank/DDBJ databases">
        <authorList>
            <person name="Varghese N."/>
            <person name="Submissions S."/>
        </authorList>
    </citation>
    <scope>NUCLEOTIDE SEQUENCE [LARGE SCALE GENOMIC DNA]</scope>
    <source>
        <strain evidence="13">DSM 23676</strain>
    </source>
</reference>
<keyword evidence="13" id="KW-1185">Reference proteome</keyword>
<dbReference type="InterPro" id="IPR036388">
    <property type="entry name" value="WH-like_DNA-bd_sf"/>
</dbReference>
<dbReference type="SUPFAM" id="SSF53155">
    <property type="entry name" value="Methylated DNA-protein cysteine methyltransferase domain"/>
    <property type="match status" value="1"/>
</dbReference>
<dbReference type="Pfam" id="PF01035">
    <property type="entry name" value="DNA_binding_1"/>
    <property type="match status" value="1"/>
</dbReference>
<dbReference type="EC" id="2.1.1.63" evidence="9"/>
<keyword evidence="5 9" id="KW-0808">Transferase</keyword>
<feature type="active site" description="Nucleophile; methyl group acceptor" evidence="9">
    <location>
        <position position="162"/>
    </location>
</feature>
<dbReference type="InterPro" id="IPR036217">
    <property type="entry name" value="MethylDNA_cys_MeTrfase_DNAb"/>
</dbReference>
<dbReference type="NCBIfam" id="TIGR00589">
    <property type="entry name" value="ogt"/>
    <property type="match status" value="1"/>
</dbReference>
<dbReference type="PROSITE" id="PS00374">
    <property type="entry name" value="MGMT"/>
    <property type="match status" value="1"/>
</dbReference>
<dbReference type="GO" id="GO:0006307">
    <property type="term" value="P:DNA alkylation repair"/>
    <property type="evidence" value="ECO:0007669"/>
    <property type="project" value="UniProtKB-UniRule"/>
</dbReference>
<comment type="miscellaneous">
    <text evidence="9">This enzyme catalyzes only one turnover and therefore is not strictly catalytic. According to one definition, an enzyme is a biocatalyst that acts repeatedly and over many reaction cycles.</text>
</comment>
<protein>
    <recommendedName>
        <fullName evidence="9">Methylated-DNA--protein-cysteine methyltransferase</fullName>
        <ecNumber evidence="9">2.1.1.63</ecNumber>
    </recommendedName>
    <alternativeName>
        <fullName evidence="9">6-O-methylguanine-DNA methyltransferase</fullName>
        <shortName evidence="9">MGMT</shortName>
    </alternativeName>
    <alternativeName>
        <fullName evidence="9">O-6-methylguanine-DNA-alkyltransferase</fullName>
    </alternativeName>
</protein>
<organism evidence="12 13">
    <name type="scientific">Brevibacterium siliguriense</name>
    <dbReference type="NCBI Taxonomy" id="1136497"/>
    <lineage>
        <taxon>Bacteria</taxon>
        <taxon>Bacillati</taxon>
        <taxon>Actinomycetota</taxon>
        <taxon>Actinomycetes</taxon>
        <taxon>Micrococcales</taxon>
        <taxon>Brevibacteriaceae</taxon>
        <taxon>Brevibacterium</taxon>
    </lineage>
</organism>
<dbReference type="AlphaFoldDB" id="A0A1H1URI1"/>
<keyword evidence="6 9" id="KW-0227">DNA damage</keyword>
<dbReference type="PANTHER" id="PTHR10815">
    <property type="entry name" value="METHYLATED-DNA--PROTEIN-CYSTEINE METHYLTRANSFERASE"/>
    <property type="match status" value="1"/>
</dbReference>
<gene>
    <name evidence="12" type="ORF">SAMN04489752_2421</name>
</gene>
<dbReference type="Pfam" id="PF02870">
    <property type="entry name" value="Methyltransf_1N"/>
    <property type="match status" value="1"/>
</dbReference>
<dbReference type="Proteomes" id="UP000199597">
    <property type="component" value="Chromosome I"/>
</dbReference>
<feature type="domain" description="Methylated-DNA-[protein]-cysteine S-methyltransferase DNA binding" evidence="10">
    <location>
        <begin position="111"/>
        <end position="190"/>
    </location>
</feature>
<sequence>MTTSTTTMTQYDAEPELNTMIDLPAASAPVYTTIFDTELGPILLTSDGIHLTGLYLEVSEGIDARGDRAFGVEATPEDDLEIFQRTEAQLGEYFARERTQFDLPLAAKGTDFQRSVWQALTRIPYGSTAGYGELAEMLGRPGAARAVGAANGKNPISIIVPCHRVIGADGSMTGYAWGEEKKRALLTLESP</sequence>
<evidence type="ECO:0000256" key="6">
    <source>
        <dbReference type="ARBA" id="ARBA00022763"/>
    </source>
</evidence>
<dbReference type="CDD" id="cd06445">
    <property type="entry name" value="ATase"/>
    <property type="match status" value="1"/>
</dbReference>
<keyword evidence="7 9" id="KW-0234">DNA repair</keyword>
<dbReference type="STRING" id="1136497.SAMN04489752_2421"/>
<dbReference type="RefSeq" id="WP_231939385.1">
    <property type="nucleotide sequence ID" value="NZ_LT629766.1"/>
</dbReference>
<evidence type="ECO:0000256" key="7">
    <source>
        <dbReference type="ARBA" id="ARBA00023204"/>
    </source>
</evidence>
<dbReference type="InterPro" id="IPR014048">
    <property type="entry name" value="MethylDNA_cys_MeTrfase_DNA-bd"/>
</dbReference>
<evidence type="ECO:0000313" key="13">
    <source>
        <dbReference type="Proteomes" id="UP000199597"/>
    </source>
</evidence>
<comment type="subcellular location">
    <subcellularLocation>
        <location evidence="9">Cytoplasm</location>
    </subcellularLocation>
</comment>
<feature type="domain" description="Methylguanine DNA methyltransferase ribonuclease-like" evidence="11">
    <location>
        <begin position="30"/>
        <end position="106"/>
    </location>
</feature>
<dbReference type="FunFam" id="1.10.10.10:FF:000214">
    <property type="entry name" value="Methylated-DNA--protein-cysteine methyltransferase"/>
    <property type="match status" value="1"/>
</dbReference>
<comment type="catalytic activity">
    <reaction evidence="1 9">
        <text>a 4-O-methyl-thymidine in DNA + L-cysteinyl-[protein] = a thymidine in DNA + S-methyl-L-cysteinyl-[protein]</text>
        <dbReference type="Rhea" id="RHEA:53428"/>
        <dbReference type="Rhea" id="RHEA-COMP:10131"/>
        <dbReference type="Rhea" id="RHEA-COMP:10132"/>
        <dbReference type="Rhea" id="RHEA-COMP:13555"/>
        <dbReference type="Rhea" id="RHEA-COMP:13556"/>
        <dbReference type="ChEBI" id="CHEBI:29950"/>
        <dbReference type="ChEBI" id="CHEBI:82612"/>
        <dbReference type="ChEBI" id="CHEBI:137386"/>
        <dbReference type="ChEBI" id="CHEBI:137387"/>
        <dbReference type="EC" id="2.1.1.63"/>
    </reaction>
</comment>
<evidence type="ECO:0000256" key="9">
    <source>
        <dbReference type="HAMAP-Rule" id="MF_00772"/>
    </source>
</evidence>
<evidence type="ECO:0000259" key="11">
    <source>
        <dbReference type="Pfam" id="PF02870"/>
    </source>
</evidence>
<dbReference type="GO" id="GO:0003908">
    <property type="term" value="F:methylated-DNA-[protein]-cysteine S-methyltransferase activity"/>
    <property type="evidence" value="ECO:0007669"/>
    <property type="project" value="UniProtKB-UniRule"/>
</dbReference>
<comment type="function">
    <text evidence="9">Involved in the cellular defense against the biological effects of O6-methylguanine (O6-MeG) and O4-methylthymine (O4-MeT) in DNA. Repairs the methylated nucleobase in DNA by stoichiometrically transferring the methyl group to a cysteine residue in the enzyme. This is a suicide reaction: the enzyme is irreversibly inactivated.</text>
</comment>
<proteinExistence type="inferred from homology"/>
<evidence type="ECO:0000256" key="2">
    <source>
        <dbReference type="ARBA" id="ARBA00008711"/>
    </source>
</evidence>
<evidence type="ECO:0000256" key="1">
    <source>
        <dbReference type="ARBA" id="ARBA00001286"/>
    </source>
</evidence>
<comment type="similarity">
    <text evidence="2 9">Belongs to the MGMT family.</text>
</comment>
<dbReference type="PANTHER" id="PTHR10815:SF13">
    <property type="entry name" value="METHYLATED-DNA--PROTEIN-CYSTEINE METHYLTRANSFERASE"/>
    <property type="match status" value="1"/>
</dbReference>
<evidence type="ECO:0000256" key="8">
    <source>
        <dbReference type="ARBA" id="ARBA00049348"/>
    </source>
</evidence>
<dbReference type="InterPro" id="IPR008332">
    <property type="entry name" value="MethylG_MeTrfase_N"/>
</dbReference>
<accession>A0A1H1URI1</accession>
<dbReference type="InterPro" id="IPR001497">
    <property type="entry name" value="MethylDNA_cys_MeTrfase_AS"/>
</dbReference>
<dbReference type="HAMAP" id="MF_00772">
    <property type="entry name" value="OGT"/>
    <property type="match status" value="1"/>
</dbReference>
<evidence type="ECO:0000256" key="5">
    <source>
        <dbReference type="ARBA" id="ARBA00022679"/>
    </source>
</evidence>
<dbReference type="Gene3D" id="1.10.10.10">
    <property type="entry name" value="Winged helix-like DNA-binding domain superfamily/Winged helix DNA-binding domain"/>
    <property type="match status" value="1"/>
</dbReference>
<keyword evidence="4 9" id="KW-0489">Methyltransferase</keyword>
<dbReference type="EMBL" id="LT629766">
    <property type="protein sequence ID" value="SDS75122.1"/>
    <property type="molecule type" value="Genomic_DNA"/>
</dbReference>
<dbReference type="GO" id="GO:0032259">
    <property type="term" value="P:methylation"/>
    <property type="evidence" value="ECO:0007669"/>
    <property type="project" value="UniProtKB-KW"/>
</dbReference>
<keyword evidence="3 9" id="KW-0963">Cytoplasm</keyword>
<dbReference type="InterPro" id="IPR036631">
    <property type="entry name" value="MGMT_N_sf"/>
</dbReference>
<evidence type="ECO:0000256" key="3">
    <source>
        <dbReference type="ARBA" id="ARBA00022490"/>
    </source>
</evidence>
<dbReference type="Gene3D" id="3.30.160.70">
    <property type="entry name" value="Methylated DNA-protein cysteine methyltransferase domain"/>
    <property type="match status" value="1"/>
</dbReference>